<evidence type="ECO:0000256" key="1">
    <source>
        <dbReference type="ARBA" id="ARBA00004163"/>
    </source>
</evidence>
<feature type="transmembrane region" description="Helical" evidence="11">
    <location>
        <begin position="274"/>
        <end position="293"/>
    </location>
</feature>
<keyword evidence="3" id="KW-0813">Transport</keyword>
<evidence type="ECO:0008006" key="14">
    <source>
        <dbReference type="Google" id="ProtNLM"/>
    </source>
</evidence>
<dbReference type="Pfam" id="PF09753">
    <property type="entry name" value="Use1"/>
    <property type="match status" value="1"/>
</dbReference>
<dbReference type="GO" id="GO:0031201">
    <property type="term" value="C:SNARE complex"/>
    <property type="evidence" value="ECO:0007669"/>
    <property type="project" value="TreeGrafter"/>
</dbReference>
<evidence type="ECO:0000256" key="6">
    <source>
        <dbReference type="ARBA" id="ARBA00022892"/>
    </source>
</evidence>
<keyword evidence="5" id="KW-0256">Endoplasmic reticulum</keyword>
<dbReference type="OrthoDB" id="3231855at2759"/>
<evidence type="ECO:0000256" key="10">
    <source>
        <dbReference type="SAM" id="MobiDB-lite"/>
    </source>
</evidence>
<dbReference type="GO" id="GO:0015031">
    <property type="term" value="P:protein transport"/>
    <property type="evidence" value="ECO:0007669"/>
    <property type="project" value="UniProtKB-KW"/>
</dbReference>
<sequence>MASRSRSPSGYPDATPINLNRLLSRLERTVLVEPSRELRKSSYQRARVSANIDHARTLLLNLEHSASTAPSKSNKSALHADLQRKRELIKQLNQRLYELNQLDDSDSEGSAESEEDGDSFSTYAPRVDADAGLDISSTGGQGSEALQDAARNLTSEIRRRGGGAQDESTATATGNSLFPSKPTATTGDPSTAPTEAILSQNRTEQEALTTGLLEMAKQLKQQSIHLGQTLEGDKSVLDRAISGLDQNTLGMDAASRRMGTLRRMTEGRGWWDRIKLYAMIFGLWVFAFLLVFVGPKIRF</sequence>
<protein>
    <recommendedName>
        <fullName evidence="14">Synaptobrevin</fullName>
    </recommendedName>
</protein>
<reference evidence="12" key="1">
    <citation type="journal article" date="2020" name="Stud. Mycol.">
        <title>101 Dothideomycetes genomes: a test case for predicting lifestyles and emergence of pathogens.</title>
        <authorList>
            <person name="Haridas S."/>
            <person name="Albert R."/>
            <person name="Binder M."/>
            <person name="Bloem J."/>
            <person name="Labutti K."/>
            <person name="Salamov A."/>
            <person name="Andreopoulos B."/>
            <person name="Baker S."/>
            <person name="Barry K."/>
            <person name="Bills G."/>
            <person name="Bluhm B."/>
            <person name="Cannon C."/>
            <person name="Castanera R."/>
            <person name="Culley D."/>
            <person name="Daum C."/>
            <person name="Ezra D."/>
            <person name="Gonzalez J."/>
            <person name="Henrissat B."/>
            <person name="Kuo A."/>
            <person name="Liang C."/>
            <person name="Lipzen A."/>
            <person name="Lutzoni F."/>
            <person name="Magnuson J."/>
            <person name="Mondo S."/>
            <person name="Nolan M."/>
            <person name="Ohm R."/>
            <person name="Pangilinan J."/>
            <person name="Park H.-J."/>
            <person name="Ramirez L."/>
            <person name="Alfaro M."/>
            <person name="Sun H."/>
            <person name="Tritt A."/>
            <person name="Yoshinaga Y."/>
            <person name="Zwiers L.-H."/>
            <person name="Turgeon B."/>
            <person name="Goodwin S."/>
            <person name="Spatafora J."/>
            <person name="Crous P."/>
            <person name="Grigoriev I."/>
        </authorList>
    </citation>
    <scope>NUCLEOTIDE SEQUENCE</scope>
    <source>
        <strain evidence="12">CBS 675.92</strain>
    </source>
</reference>
<feature type="region of interest" description="Disordered" evidence="10">
    <location>
        <begin position="100"/>
        <end position="124"/>
    </location>
</feature>
<keyword evidence="4 11" id="KW-0812">Transmembrane</keyword>
<dbReference type="AlphaFoldDB" id="A0A6A5UC87"/>
<keyword evidence="8 11" id="KW-1133">Transmembrane helix</keyword>
<dbReference type="PANTHER" id="PTHR13050">
    <property type="entry name" value="USE1-LIKE PROTEIN"/>
    <property type="match status" value="1"/>
</dbReference>
<comment type="subcellular location">
    <subcellularLocation>
        <location evidence="1">Endoplasmic reticulum membrane</location>
        <topology evidence="1">Single-pass type IV membrane protein</topology>
    </subcellularLocation>
</comment>
<feature type="compositionally biased region" description="Acidic residues" evidence="10">
    <location>
        <begin position="101"/>
        <end position="118"/>
    </location>
</feature>
<keyword evidence="7" id="KW-0653">Protein transport</keyword>
<evidence type="ECO:0000256" key="2">
    <source>
        <dbReference type="ARBA" id="ARBA00007891"/>
    </source>
</evidence>
<keyword evidence="13" id="KW-1185">Reference proteome</keyword>
<evidence type="ECO:0000256" key="5">
    <source>
        <dbReference type="ARBA" id="ARBA00022824"/>
    </source>
</evidence>
<evidence type="ECO:0000313" key="13">
    <source>
        <dbReference type="Proteomes" id="UP000800035"/>
    </source>
</evidence>
<comment type="similarity">
    <text evidence="2">Belongs to the USE1 family.</text>
</comment>
<evidence type="ECO:0000256" key="7">
    <source>
        <dbReference type="ARBA" id="ARBA00022927"/>
    </source>
</evidence>
<evidence type="ECO:0000256" key="4">
    <source>
        <dbReference type="ARBA" id="ARBA00022692"/>
    </source>
</evidence>
<proteinExistence type="inferred from homology"/>
<feature type="region of interest" description="Disordered" evidence="10">
    <location>
        <begin position="159"/>
        <end position="198"/>
    </location>
</feature>
<name>A0A6A5UC87_9PLEO</name>
<dbReference type="GO" id="GO:0006890">
    <property type="term" value="P:retrograde vesicle-mediated transport, Golgi to endoplasmic reticulum"/>
    <property type="evidence" value="ECO:0007669"/>
    <property type="project" value="TreeGrafter"/>
</dbReference>
<dbReference type="Proteomes" id="UP000800035">
    <property type="component" value="Unassembled WGS sequence"/>
</dbReference>
<dbReference type="GO" id="GO:0005789">
    <property type="term" value="C:endoplasmic reticulum membrane"/>
    <property type="evidence" value="ECO:0007669"/>
    <property type="project" value="UniProtKB-SubCell"/>
</dbReference>
<dbReference type="InterPro" id="IPR019150">
    <property type="entry name" value="Vesicle_transport_protein_Use1"/>
</dbReference>
<gene>
    <name evidence="12" type="ORF">CC80DRAFT_487837</name>
</gene>
<organism evidence="12 13">
    <name type="scientific">Byssothecium circinans</name>
    <dbReference type="NCBI Taxonomy" id="147558"/>
    <lineage>
        <taxon>Eukaryota</taxon>
        <taxon>Fungi</taxon>
        <taxon>Dikarya</taxon>
        <taxon>Ascomycota</taxon>
        <taxon>Pezizomycotina</taxon>
        <taxon>Dothideomycetes</taxon>
        <taxon>Pleosporomycetidae</taxon>
        <taxon>Pleosporales</taxon>
        <taxon>Massarineae</taxon>
        <taxon>Massarinaceae</taxon>
        <taxon>Byssothecium</taxon>
    </lineage>
</organism>
<evidence type="ECO:0000313" key="12">
    <source>
        <dbReference type="EMBL" id="KAF1962358.1"/>
    </source>
</evidence>
<keyword evidence="9 11" id="KW-0472">Membrane</keyword>
<dbReference type="PANTHER" id="PTHR13050:SF7">
    <property type="entry name" value="VESICLE TRANSPORT PROTEIN USE1"/>
    <property type="match status" value="1"/>
</dbReference>
<keyword evidence="6" id="KW-0931">ER-Golgi transport</keyword>
<accession>A0A6A5UC87</accession>
<dbReference type="GO" id="GO:0005484">
    <property type="term" value="F:SNAP receptor activity"/>
    <property type="evidence" value="ECO:0007669"/>
    <property type="project" value="TreeGrafter"/>
</dbReference>
<dbReference type="SUPFAM" id="SSF58038">
    <property type="entry name" value="SNARE fusion complex"/>
    <property type="match status" value="1"/>
</dbReference>
<evidence type="ECO:0000256" key="8">
    <source>
        <dbReference type="ARBA" id="ARBA00022989"/>
    </source>
</evidence>
<evidence type="ECO:0000256" key="9">
    <source>
        <dbReference type="ARBA" id="ARBA00023136"/>
    </source>
</evidence>
<dbReference type="EMBL" id="ML976979">
    <property type="protein sequence ID" value="KAF1962358.1"/>
    <property type="molecule type" value="Genomic_DNA"/>
</dbReference>
<evidence type="ECO:0000256" key="3">
    <source>
        <dbReference type="ARBA" id="ARBA00022448"/>
    </source>
</evidence>
<feature type="compositionally biased region" description="Polar residues" evidence="10">
    <location>
        <begin position="166"/>
        <end position="198"/>
    </location>
</feature>
<evidence type="ECO:0000256" key="11">
    <source>
        <dbReference type="SAM" id="Phobius"/>
    </source>
</evidence>